<reference evidence="4 5" key="1">
    <citation type="submission" date="2020-08" db="EMBL/GenBank/DDBJ databases">
        <title>Genomic Encyclopedia of Type Strains, Phase IV (KMG-IV): sequencing the most valuable type-strain genomes for metagenomic binning, comparative biology and taxonomic classification.</title>
        <authorList>
            <person name="Goeker M."/>
        </authorList>
    </citation>
    <scope>NUCLEOTIDE SEQUENCE [LARGE SCALE GENOMIC DNA]</scope>
    <source>
        <strain evidence="4 5">DSM 17976</strain>
    </source>
</reference>
<gene>
    <name evidence="4" type="ORF">FHS57_001605</name>
</gene>
<dbReference type="CDD" id="cd02649">
    <property type="entry name" value="nuc_hydro_CeIAG"/>
    <property type="match status" value="1"/>
</dbReference>
<dbReference type="EC" id="3.2.2.1" evidence="4"/>
<dbReference type="RefSeq" id="WP_183972322.1">
    <property type="nucleotide sequence ID" value="NZ_JACIBY010000003.1"/>
</dbReference>
<evidence type="ECO:0000313" key="4">
    <source>
        <dbReference type="EMBL" id="MBB3837608.1"/>
    </source>
</evidence>
<evidence type="ECO:0000313" key="5">
    <source>
        <dbReference type="Proteomes" id="UP000541352"/>
    </source>
</evidence>
<dbReference type="AlphaFoldDB" id="A0A7W5ZIS3"/>
<dbReference type="InterPro" id="IPR001910">
    <property type="entry name" value="Inosine/uridine_hydrolase_dom"/>
</dbReference>
<dbReference type="PANTHER" id="PTHR12304">
    <property type="entry name" value="INOSINE-URIDINE PREFERRING NUCLEOSIDE HYDROLASE"/>
    <property type="match status" value="1"/>
</dbReference>
<comment type="caution">
    <text evidence="4">The sequence shown here is derived from an EMBL/GenBank/DDBJ whole genome shotgun (WGS) entry which is preliminary data.</text>
</comment>
<dbReference type="PROSITE" id="PS01247">
    <property type="entry name" value="IUNH"/>
    <property type="match status" value="1"/>
</dbReference>
<protein>
    <submittedName>
        <fullName evidence="4">Purine nucleosidase</fullName>
        <ecNumber evidence="4">3.2.2.1</ecNumber>
    </submittedName>
</protein>
<dbReference type="InterPro" id="IPR015910">
    <property type="entry name" value="I/U_nuclsd_hydro_CS"/>
</dbReference>
<proteinExistence type="predicted"/>
<dbReference type="Pfam" id="PF01156">
    <property type="entry name" value="IU_nuc_hydro"/>
    <property type="match status" value="1"/>
</dbReference>
<dbReference type="EMBL" id="JACIBY010000003">
    <property type="protein sequence ID" value="MBB3837608.1"/>
    <property type="molecule type" value="Genomic_DNA"/>
</dbReference>
<keyword evidence="5" id="KW-1185">Reference proteome</keyword>
<dbReference type="PANTHER" id="PTHR12304:SF4">
    <property type="entry name" value="URIDINE NUCLEOSIDASE"/>
    <property type="match status" value="1"/>
</dbReference>
<keyword evidence="1 4" id="KW-0378">Hydrolase</keyword>
<keyword evidence="2 4" id="KW-0326">Glycosidase</keyword>
<sequence length="308" mass="33577">MRHLLIDTDTGSDDAVALLMAMKSPDVKVEVITIVAGNVPADKALQNALYMVDLCQYETKVYLGAEKPLIRPLFTAQFVHGDDGMGDIGLDLKGRKPLEGHAVDAIIDTVNKFPNEIEIITLGPLTNMALALAKAPEIASKIKSCVIMGGVGFGYGNITPVSEYNIWVDPEAAQMVFQSGMNMTMVGWDISIKYAAFDQKATQELRNIQKPLADFVVDIQGAKARFTSEITGEIGFDLPDPITVAVALDRTVATDIKKLYVEVVLGEGLTRGQTIVDHTNILKLKPNMEVVLEASREKFLAQLYSSFD</sequence>
<evidence type="ECO:0000256" key="1">
    <source>
        <dbReference type="ARBA" id="ARBA00022801"/>
    </source>
</evidence>
<dbReference type="GO" id="GO:0005829">
    <property type="term" value="C:cytosol"/>
    <property type="evidence" value="ECO:0007669"/>
    <property type="project" value="TreeGrafter"/>
</dbReference>
<evidence type="ECO:0000259" key="3">
    <source>
        <dbReference type="Pfam" id="PF01156"/>
    </source>
</evidence>
<evidence type="ECO:0000256" key="2">
    <source>
        <dbReference type="ARBA" id="ARBA00023295"/>
    </source>
</evidence>
<dbReference type="Proteomes" id="UP000541352">
    <property type="component" value="Unassembled WGS sequence"/>
</dbReference>
<feature type="domain" description="Inosine/uridine-preferring nucleoside hydrolase" evidence="3">
    <location>
        <begin position="4"/>
        <end position="300"/>
    </location>
</feature>
<dbReference type="GO" id="GO:0006152">
    <property type="term" value="P:purine nucleoside catabolic process"/>
    <property type="evidence" value="ECO:0007669"/>
    <property type="project" value="TreeGrafter"/>
</dbReference>
<dbReference type="Gene3D" id="3.90.245.10">
    <property type="entry name" value="Ribonucleoside hydrolase-like"/>
    <property type="match status" value="1"/>
</dbReference>
<name>A0A7W5ZIS3_9BACT</name>
<dbReference type="InterPro" id="IPR036452">
    <property type="entry name" value="Ribo_hydro-like"/>
</dbReference>
<dbReference type="SUPFAM" id="SSF53590">
    <property type="entry name" value="Nucleoside hydrolase"/>
    <property type="match status" value="1"/>
</dbReference>
<accession>A0A7W5ZIS3</accession>
<dbReference type="GO" id="GO:0045437">
    <property type="term" value="F:uridine nucleosidase activity"/>
    <property type="evidence" value="ECO:0007669"/>
    <property type="project" value="UniProtKB-ARBA"/>
</dbReference>
<dbReference type="GO" id="GO:0008477">
    <property type="term" value="F:purine nucleosidase activity"/>
    <property type="evidence" value="ECO:0007669"/>
    <property type="project" value="UniProtKB-EC"/>
</dbReference>
<dbReference type="InterPro" id="IPR023186">
    <property type="entry name" value="IUNH"/>
</dbReference>
<organism evidence="4 5">
    <name type="scientific">Runella defluvii</name>
    <dbReference type="NCBI Taxonomy" id="370973"/>
    <lineage>
        <taxon>Bacteria</taxon>
        <taxon>Pseudomonadati</taxon>
        <taxon>Bacteroidota</taxon>
        <taxon>Cytophagia</taxon>
        <taxon>Cytophagales</taxon>
        <taxon>Spirosomataceae</taxon>
        <taxon>Runella</taxon>
    </lineage>
</organism>